<reference evidence="2 3" key="1">
    <citation type="submission" date="2018-08" db="EMBL/GenBank/DDBJ databases">
        <title>Aphanomyces genome sequencing and annotation.</title>
        <authorList>
            <person name="Minardi D."/>
            <person name="Oidtmann B."/>
            <person name="Van Der Giezen M."/>
            <person name="Studholme D.J."/>
        </authorList>
    </citation>
    <scope>NUCLEOTIDE SEQUENCE [LARGE SCALE GENOMIC DNA]</scope>
    <source>
        <strain evidence="2 3">Yx</strain>
    </source>
</reference>
<organism evidence="2 3">
    <name type="scientific">Aphanomyces astaci</name>
    <name type="common">Crayfish plague agent</name>
    <dbReference type="NCBI Taxonomy" id="112090"/>
    <lineage>
        <taxon>Eukaryota</taxon>
        <taxon>Sar</taxon>
        <taxon>Stramenopiles</taxon>
        <taxon>Oomycota</taxon>
        <taxon>Saprolegniomycetes</taxon>
        <taxon>Saprolegniales</taxon>
        <taxon>Verrucalvaceae</taxon>
        <taxon>Aphanomyces</taxon>
    </lineage>
</organism>
<sequence length="192" mass="20187">MTHMVAGKMDLRSMVETTIDAVSDKSTVARDKAQLLLVEVFKSEGRDVVQAGCRGMVLAKMGTVNPMISRATATAFGGGDVEVKPTKPPAAAMSSSSSYSSRVKNVSVLGGRTLAPSPKENLCPSGSKPIPPKQRYMSLEQPAQEPAMSATSDAPPPSMYKTLRLKQLAAPLKSQTTTSIPSTSSAFPRSAS</sequence>
<gene>
    <name evidence="2" type="ORF">DYB25_003316</name>
</gene>
<feature type="compositionally biased region" description="Low complexity" evidence="1">
    <location>
        <begin position="174"/>
        <end position="185"/>
    </location>
</feature>
<comment type="caution">
    <text evidence="2">The sequence shown here is derived from an EMBL/GenBank/DDBJ whole genome shotgun (WGS) entry which is preliminary data.</text>
</comment>
<protein>
    <submittedName>
        <fullName evidence="2">Uncharacterized protein</fullName>
    </submittedName>
</protein>
<dbReference type="EMBL" id="QUTA01008997">
    <property type="protein sequence ID" value="RHY02075.1"/>
    <property type="molecule type" value="Genomic_DNA"/>
</dbReference>
<dbReference type="AlphaFoldDB" id="A0A397A6V8"/>
<dbReference type="VEuPathDB" id="FungiDB:H257_03657"/>
<evidence type="ECO:0000313" key="3">
    <source>
        <dbReference type="Proteomes" id="UP000266239"/>
    </source>
</evidence>
<evidence type="ECO:0000256" key="1">
    <source>
        <dbReference type="SAM" id="MobiDB-lite"/>
    </source>
</evidence>
<accession>A0A397A6V8</accession>
<dbReference type="Proteomes" id="UP000266239">
    <property type="component" value="Unassembled WGS sequence"/>
</dbReference>
<evidence type="ECO:0000313" key="2">
    <source>
        <dbReference type="EMBL" id="RHY02075.1"/>
    </source>
</evidence>
<feature type="region of interest" description="Disordered" evidence="1">
    <location>
        <begin position="111"/>
        <end position="192"/>
    </location>
</feature>
<proteinExistence type="predicted"/>
<name>A0A397A6V8_APHAT</name>